<dbReference type="InterPro" id="IPR007788">
    <property type="entry name" value="QCT"/>
</dbReference>
<keyword evidence="3" id="KW-1185">Reference proteome</keyword>
<dbReference type="PROSITE" id="PS51257">
    <property type="entry name" value="PROKAR_LIPOPROTEIN"/>
    <property type="match status" value="1"/>
</dbReference>
<dbReference type="Pfam" id="PF05096">
    <property type="entry name" value="Glu_cyclase_2"/>
    <property type="match status" value="1"/>
</dbReference>
<evidence type="ECO:0000313" key="3">
    <source>
        <dbReference type="Proteomes" id="UP000887023"/>
    </source>
</evidence>
<name>A0ABX8SCI4_9ACTN</name>
<feature type="signal peptide" evidence="1">
    <location>
        <begin position="1"/>
        <end position="21"/>
    </location>
</feature>
<reference evidence="2" key="1">
    <citation type="submission" date="2021-07" db="EMBL/GenBank/DDBJ databases">
        <title>Candidatus Kaistella beijingensis sp. nov. isolated from a municipal wastewater treatment plant is involved in sludge foaming.</title>
        <authorList>
            <person name="Song Y."/>
            <person name="Liu S.-J."/>
        </authorList>
    </citation>
    <scope>NUCLEOTIDE SEQUENCE</scope>
    <source>
        <strain evidence="2">DSM 43998</strain>
    </source>
</reference>
<evidence type="ECO:0000256" key="1">
    <source>
        <dbReference type="SAM" id="SignalP"/>
    </source>
</evidence>
<proteinExistence type="predicted"/>
<gene>
    <name evidence="2" type="ORF">KV203_16315</name>
</gene>
<accession>A0ABX8SCI4</accession>
<dbReference type="Proteomes" id="UP000887023">
    <property type="component" value="Chromosome"/>
</dbReference>
<dbReference type="Gene3D" id="2.130.10.10">
    <property type="entry name" value="YVTN repeat-like/Quinoprotein amine dehydrogenase"/>
    <property type="match status" value="1"/>
</dbReference>
<dbReference type="RefSeq" id="WP_066472610.1">
    <property type="nucleotide sequence ID" value="NZ_CBCRUZ010000027.1"/>
</dbReference>
<dbReference type="SUPFAM" id="SSF63829">
    <property type="entry name" value="Calcium-dependent phosphotriesterase"/>
    <property type="match status" value="1"/>
</dbReference>
<organism evidence="2 3">
    <name type="scientific">Skermania pinensis</name>
    <dbReference type="NCBI Taxonomy" id="39122"/>
    <lineage>
        <taxon>Bacteria</taxon>
        <taxon>Bacillati</taxon>
        <taxon>Actinomycetota</taxon>
        <taxon>Actinomycetes</taxon>
        <taxon>Mycobacteriales</taxon>
        <taxon>Gordoniaceae</taxon>
        <taxon>Skermania</taxon>
    </lineage>
</organism>
<evidence type="ECO:0000313" key="2">
    <source>
        <dbReference type="EMBL" id="QXQ13396.1"/>
    </source>
</evidence>
<dbReference type="PANTHER" id="PTHR31270">
    <property type="entry name" value="GLUTAMINYL-PEPTIDE CYCLOTRANSFERASE"/>
    <property type="match status" value="1"/>
</dbReference>
<protein>
    <submittedName>
        <fullName evidence="2">Glutaminyl-peptide cyclotransferase</fullName>
    </submittedName>
</protein>
<dbReference type="EMBL" id="CP079105">
    <property type="protein sequence ID" value="QXQ13396.1"/>
    <property type="molecule type" value="Genomic_DNA"/>
</dbReference>
<sequence length="255" mass="27358">MRAVRLLSALLAATAVSCTPAGSPTDRLRAVPVSDRPHDPAAFTEGLTFVGNRLYESTGLVGRSQVRMTDYASGVELARAELPAGWFGEGIAVTDTALWQLTWRDQVAIERDPDTLVERRRVGYTGEGWGLCAQGDRLVMSDGSTTLTFRDPAAFTPVGTVTVATAPGTQLNELDCAADGSVYANVFPTDEILQIDPDRGTVLARIDAAGLRARAGLPAASGDDVLNGIAEVPGTDRFLLTGKFWPRMFEVRFER</sequence>
<keyword evidence="1" id="KW-0732">Signal</keyword>
<dbReference type="PANTHER" id="PTHR31270:SF1">
    <property type="entry name" value="GLUTAMINYL-PEPTIDE CYCLOTRANSFERASE"/>
    <property type="match status" value="1"/>
</dbReference>
<dbReference type="InterPro" id="IPR015943">
    <property type="entry name" value="WD40/YVTN_repeat-like_dom_sf"/>
</dbReference>
<feature type="chain" id="PRO_5046995829" evidence="1">
    <location>
        <begin position="22"/>
        <end position="255"/>
    </location>
</feature>